<protein>
    <recommendedName>
        <fullName evidence="4">AA1-like domain-containing protein</fullName>
    </recommendedName>
</protein>
<keyword evidence="3" id="KW-1185">Reference proteome</keyword>
<evidence type="ECO:0000313" key="2">
    <source>
        <dbReference type="EMBL" id="OAP59507.1"/>
    </source>
</evidence>
<dbReference type="OrthoDB" id="4155921at2759"/>
<organism evidence="2 3">
    <name type="scientific">Fonsecaea erecta</name>
    <dbReference type="NCBI Taxonomy" id="1367422"/>
    <lineage>
        <taxon>Eukaryota</taxon>
        <taxon>Fungi</taxon>
        <taxon>Dikarya</taxon>
        <taxon>Ascomycota</taxon>
        <taxon>Pezizomycotina</taxon>
        <taxon>Eurotiomycetes</taxon>
        <taxon>Chaetothyriomycetidae</taxon>
        <taxon>Chaetothyriales</taxon>
        <taxon>Herpotrichiellaceae</taxon>
        <taxon>Fonsecaea</taxon>
    </lineage>
</organism>
<comment type="caution">
    <text evidence="2">The sequence shown here is derived from an EMBL/GenBank/DDBJ whole genome shotgun (WGS) entry which is preliminary data.</text>
</comment>
<feature type="chain" id="PRO_5008098536" description="AA1-like domain-containing protein" evidence="1">
    <location>
        <begin position="18"/>
        <end position="120"/>
    </location>
</feature>
<proteinExistence type="predicted"/>
<evidence type="ECO:0000313" key="3">
    <source>
        <dbReference type="Proteomes" id="UP000078343"/>
    </source>
</evidence>
<dbReference type="RefSeq" id="XP_018692874.1">
    <property type="nucleotide sequence ID" value="XM_018838314.1"/>
</dbReference>
<gene>
    <name evidence="2" type="ORF">AYL99_06805</name>
</gene>
<reference evidence="2 3" key="1">
    <citation type="submission" date="2016-04" db="EMBL/GenBank/DDBJ databases">
        <title>Draft genome of Fonsecaea erecta CBS 125763.</title>
        <authorList>
            <person name="Weiss V.A."/>
            <person name="Vicente V.A."/>
            <person name="Raittz R.T."/>
            <person name="Moreno L.F."/>
            <person name="De Souza E.M."/>
            <person name="Pedrosa F.O."/>
            <person name="Steffens M.B."/>
            <person name="Faoro H."/>
            <person name="Tadra-Sfeir M.Z."/>
            <person name="Najafzadeh M.J."/>
            <person name="Felipe M.S."/>
            <person name="Teixeira M."/>
            <person name="Sun J."/>
            <person name="Xi L."/>
            <person name="Gomes R."/>
            <person name="De Azevedo C.M."/>
            <person name="Salgado C.G."/>
            <person name="Da Silva M.B."/>
            <person name="Nascimento M.F."/>
            <person name="Queiroz-Telles F."/>
            <person name="Attili D.S."/>
            <person name="Gorbushina A."/>
        </authorList>
    </citation>
    <scope>NUCLEOTIDE SEQUENCE [LARGE SCALE GENOMIC DNA]</scope>
    <source>
        <strain evidence="2 3">CBS 125763</strain>
    </source>
</reference>
<sequence>MVAFIAITNHLVPAVATISLGHDDVNDYAWLTGSQPCSPVLISTVGSSECGVEFDIASSGDVSTYRLQQCGEAEFQLQEHAGGDGWAFTAYCEPTLEGSGRKDCTSSTGQGTVLEEWRCG</sequence>
<feature type="signal peptide" evidence="1">
    <location>
        <begin position="1"/>
        <end position="17"/>
    </location>
</feature>
<name>A0A178ZI81_9EURO</name>
<accession>A0A178ZI81</accession>
<evidence type="ECO:0000256" key="1">
    <source>
        <dbReference type="SAM" id="SignalP"/>
    </source>
</evidence>
<keyword evidence="1" id="KW-0732">Signal</keyword>
<dbReference type="AlphaFoldDB" id="A0A178ZI81"/>
<evidence type="ECO:0008006" key="4">
    <source>
        <dbReference type="Google" id="ProtNLM"/>
    </source>
</evidence>
<dbReference type="EMBL" id="LVYI01000005">
    <property type="protein sequence ID" value="OAP59507.1"/>
    <property type="molecule type" value="Genomic_DNA"/>
</dbReference>
<dbReference type="GeneID" id="30010973"/>
<dbReference type="Proteomes" id="UP000078343">
    <property type="component" value="Unassembled WGS sequence"/>
</dbReference>